<keyword evidence="2" id="KW-1185">Reference proteome</keyword>
<accession>A0ACB7CDW8</accession>
<evidence type="ECO:0000313" key="2">
    <source>
        <dbReference type="Proteomes" id="UP000768646"/>
    </source>
</evidence>
<proteinExistence type="predicted"/>
<evidence type="ECO:0000313" key="1">
    <source>
        <dbReference type="EMBL" id="KAG4305272.1"/>
    </source>
</evidence>
<gene>
    <name evidence="1" type="ORF">PORY_001442</name>
</gene>
<comment type="caution">
    <text evidence="1">The sequence shown here is derived from an EMBL/GenBank/DDBJ whole genome shotgun (WGS) entry which is preliminary data.</text>
</comment>
<sequence>MVKVYFDVSSSSGPLGRIVFKLYNDTVPKTAENFRALCTGEKGFGYKGSSFHRIIPQFMVQGGDFTRHNGTGGKSIYGERFPDENFKHKHSKPGLLSMANAGPNTNGSQFFITTVVTSWLDGKHVVFGEVLEGMEVVRKIEKQGSSDGTPKNFHDAQITAAAHRKLVNSLRHIHEKQAEKGLEEEKVFIKEFLRNVFKILPLKKNELTADRVIKFCANYIQHIQDKIKEKESESIENNEEDYEETIASRLIRSLFDHLLPGLESKDKYVRLRICKIVTLIVNSMDEIDDDLFQLLKTVLEKRLRDKEPSIRVQAVIAASRLQNVEEDVDNDNIKKTFLQLIQYDPNAEVRRSVILNLEKNEKTLPFIIERIRDTDNINRRIIFSRTLPEMGDFRLLSINKREKILNWGIKDRDDQVKKAAVKMFSTVWIEHVNNNLLELLERLDVINSKIAEDAMSLFFSMRTDVVETITFDSNCSLTIFSICNIALDDFWENITPESAFLVRCWNDFCLKKYPHFIEEKIPEISQQALYIEKILKDFQNNTEESEQELEFILKQFLLIIKTKDFSDEMGRKRIFNILLSNISNPIFSENLITHMVEVFRKIISDENNFVDLLTKIILDLLDSLNEETNNNKKYNEDDANSEDSFVSAVSNQENVIPFKSIDSIITEQTEDSDAINKIFIIFKCLHLSQSMLENIEKLKNFQNNFQFVKILNSLIVPSVRSHNPSIREKGLRCLGLCCLLDKKFAKENLILFCHCLIKGHDSLQIEALKIMTDIFMYYKHDIFDGSSTNLQSIQLLFEKVLQNSSDADMLATCVEAVSKLMLISFFDDPKLLKILIILYFHPETASNLHLRQILTYFIPVYCHSLPKNQLHLQKIFVSTLHKLLRIFDSLDDDIESVPFSQIALQMMDWIDPKKIINSDPSKSQSENTETNNDIYLYLAKDICTQISKSFNKEEKRTLCSLLNKLHITSTSSQTLRDSLQKIVFKLLEESGSLDSFTKNSLNKFSITLSKITDSKETSYVPIDAFIFVYLNSVSYVMPLSGSLDAILIVHGLTCHEYGIGGLKEAPELIELSWILVDSRTLEEQYKENFLVRPINTPLTNLSGFVTLSWEHIQSAGTFHDVIHQFITFIQEKLIFNNKDFVFAAFDAKKLTVQLPREARDKSVVLPSYLLHPRVYDLYTEYCRWQSYHPETSLYSSSNIMRIRKILETDTHMLSQPLQQTFHASHENTSRCAKDECLDLLYILKSLVKKSKLVDKYPGIFSRPLDVRSNIKAFLAERSCILYMVGLPHDTTQSELESWFAQYGGHPIAFWTLKTPDQYKPTGIGFAIFSSHEEAIKSLTMNGRILNDKVVEVSPSSTRVLDRAAEILIPFPSSKNKPRPGDWNCPFCGFSNFQRRTACFRCSFSTYSINMNNDPMVTYSYPSYGGNMSLTSSVSNTDALFHSYPLAIRNFAQGGNVPFRAGDWKCKTEGCGYHNFAKNTICLKCGANKSISVGTTDHNISLSTVTSQTPQQSVTNPLNYHFQNSKNFTYLHPMQQNSMNSVHGNVYGPSVSTSFSLKQPPVLVNNDAIIQSNENIMNKEKMTMDMNNEKKESGWHCTCLLCGSTFMNLSTPASNTNHTVDNIQEQNQNAFECFNENMASELLHEDLKALIIDDEKNAVEIKEDMSSKLSSLPLDSDMGKDFYVNSNKITENK</sequence>
<dbReference type="Proteomes" id="UP000768646">
    <property type="component" value="Unassembled WGS sequence"/>
</dbReference>
<name>A0ACB7CDW8_9ASCO</name>
<dbReference type="EMBL" id="JABTEG010000004">
    <property type="protein sequence ID" value="KAG4305272.1"/>
    <property type="molecule type" value="Genomic_DNA"/>
</dbReference>
<reference evidence="1 2" key="1">
    <citation type="journal article" date="2021" name="Commun. Biol.">
        <title>Genomic insights into the host specific adaptation of the Pneumocystis genus.</title>
        <authorList>
            <person name="Cisse O.H."/>
            <person name="Ma L."/>
            <person name="Dekker J.P."/>
            <person name="Khil P.P."/>
            <person name="Youn J.-H."/>
            <person name="Brenchley J.M."/>
            <person name="Blair R."/>
            <person name="Pahar B."/>
            <person name="Chabe M."/>
            <person name="Van Rompay K.K.A."/>
            <person name="Keesler R."/>
            <person name="Sukura A."/>
            <person name="Hirsch V."/>
            <person name="Kutty G."/>
            <person name="Liu Y."/>
            <person name="Peng L."/>
            <person name="Chen J."/>
            <person name="Song J."/>
            <person name="Weissenbacher-Lang C."/>
            <person name="Xu J."/>
            <person name="Upham N.S."/>
            <person name="Stajich J.E."/>
            <person name="Cuomo C.A."/>
            <person name="Cushion M.T."/>
            <person name="Kovacs J.A."/>
        </authorList>
    </citation>
    <scope>NUCLEOTIDE SEQUENCE [LARGE SCALE GENOMIC DNA]</scope>
    <source>
        <strain evidence="1 2">RABM</strain>
    </source>
</reference>
<protein>
    <submittedName>
        <fullName evidence="1">Uncharacterized protein</fullName>
    </submittedName>
</protein>
<organism evidence="1 2">
    <name type="scientific">Pneumocystis oryctolagi</name>
    <dbReference type="NCBI Taxonomy" id="42067"/>
    <lineage>
        <taxon>Eukaryota</taxon>
        <taxon>Fungi</taxon>
        <taxon>Dikarya</taxon>
        <taxon>Ascomycota</taxon>
        <taxon>Taphrinomycotina</taxon>
        <taxon>Pneumocystomycetes</taxon>
        <taxon>Pneumocystaceae</taxon>
        <taxon>Pneumocystis</taxon>
    </lineage>
</organism>